<evidence type="ECO:0000313" key="1">
    <source>
        <dbReference type="EMBL" id="AXH60341.1"/>
    </source>
</evidence>
<geneLocation type="plasmid" evidence="2">
    <name>pmppla107</name>
</geneLocation>
<gene>
    <name evidence="1" type="ORF">PLA107_034790</name>
</gene>
<keyword evidence="1" id="KW-0614">Plasmid</keyword>
<dbReference type="AlphaFoldDB" id="A0AAD0PX36"/>
<reference evidence="1 2" key="1">
    <citation type="journal article" date="2011" name="PLoS Pathog.">
        <title>Dynamic evolution of pathogenicity revealed by sequencing and comparative genomics of 19 Pseudomonas syringae isolates.</title>
        <authorList>
            <person name="Baltrus D.A."/>
            <person name="Nishimura M.T."/>
            <person name="Romanchuk A."/>
            <person name="Chang J.H."/>
            <person name="Mukhtar M.S."/>
            <person name="Cherkis K."/>
            <person name="Roach J."/>
            <person name="Grant S.R."/>
            <person name="Jones C.D."/>
            <person name="Dangl J.L."/>
        </authorList>
    </citation>
    <scope>NUCLEOTIDE SEQUENCE [LARGE SCALE GENOMIC DNA]</scope>
    <source>
        <strain evidence="1 2">M301315</strain>
    </source>
</reference>
<sequence length="368" mass="41190">MERGASMLHYNEFLSHAHQDFFEKSTLPTQEAHLFSLHWQSTAFWEALGARLSSECRDASASPSERSHFSISRDRHIQGLLDYLPHAQSRHQPLILDQSLRAFQTYKLLDHVSDPFSFPLPRLLSDLGAGGVSTMLDWAIELRRHGLAVNVDEGVPASSRALWLASELACDPHQPIAEEGVDVAEHAAWLLIHYSMACIYRGRDHAGVTHALLAIAKHPEIKEFPGWPLIHILGNLSSFEGLVNCEPDSRCHPFGNPELNIGTLVWELPTPDLMTDDVWNALLASEQRDKIHFAKQAARKNQGTVGRRIEMAIKRFIADDPEAFFGVHLDAKGFKNLESLGMKREVLIKHPMASAVYAEVLIGRDLGL</sequence>
<dbReference type="EMBL" id="CP031226">
    <property type="protein sequence ID" value="AXH60341.1"/>
    <property type="molecule type" value="Genomic_DNA"/>
</dbReference>
<protein>
    <submittedName>
        <fullName evidence="1">Uncharacterized protein</fullName>
    </submittedName>
</protein>
<evidence type="ECO:0000313" key="2">
    <source>
        <dbReference type="Proteomes" id="UP000006426"/>
    </source>
</evidence>
<dbReference type="Proteomes" id="UP000006426">
    <property type="component" value="Plasmid pmppla107"/>
</dbReference>
<accession>A0AAD0PX36</accession>
<organism evidence="1 2">
    <name type="scientific">Pseudomonas amygdali pv. lachrymans str. M301315</name>
    <dbReference type="NCBI Taxonomy" id="629260"/>
    <lineage>
        <taxon>Bacteria</taxon>
        <taxon>Pseudomonadati</taxon>
        <taxon>Pseudomonadota</taxon>
        <taxon>Gammaproteobacteria</taxon>
        <taxon>Pseudomonadales</taxon>
        <taxon>Pseudomonadaceae</taxon>
        <taxon>Pseudomonas</taxon>
        <taxon>Pseudomonas amygdali</taxon>
    </lineage>
</organism>
<proteinExistence type="predicted"/>
<name>A0AAD0PX36_PSEAV</name>